<sequence>MGIGGSIVLLAVGAVLAFAVHWHPGGVDIRVVGWILMAAGALWLVVMLSLYQRRRVVVRTASRRPGPAAPGEEVVEERRDYEP</sequence>
<feature type="region of interest" description="Disordered" evidence="1">
    <location>
        <begin position="62"/>
        <end position="83"/>
    </location>
</feature>
<evidence type="ECO:0000256" key="1">
    <source>
        <dbReference type="SAM" id="MobiDB-lite"/>
    </source>
</evidence>
<proteinExistence type="predicted"/>
<keyword evidence="2" id="KW-0472">Membrane</keyword>
<feature type="domain" description="DUF6458" evidence="3">
    <location>
        <begin position="1"/>
        <end position="80"/>
    </location>
</feature>
<evidence type="ECO:0000256" key="2">
    <source>
        <dbReference type="SAM" id="Phobius"/>
    </source>
</evidence>
<keyword evidence="2" id="KW-0812">Transmembrane</keyword>
<organism evidence="4 5">
    <name type="scientific">Streptacidiphilus monticola</name>
    <dbReference type="NCBI Taxonomy" id="2161674"/>
    <lineage>
        <taxon>Bacteria</taxon>
        <taxon>Bacillati</taxon>
        <taxon>Actinomycetota</taxon>
        <taxon>Actinomycetes</taxon>
        <taxon>Kitasatosporales</taxon>
        <taxon>Streptomycetaceae</taxon>
        <taxon>Streptacidiphilus</taxon>
    </lineage>
</organism>
<gene>
    <name evidence="4" type="ORF">ACFP3V_31780</name>
</gene>
<dbReference type="RefSeq" id="WP_380591301.1">
    <property type="nucleotide sequence ID" value="NZ_JBHSQJ010000248.1"/>
</dbReference>
<dbReference type="Proteomes" id="UP001596174">
    <property type="component" value="Unassembled WGS sequence"/>
</dbReference>
<protein>
    <submittedName>
        <fullName evidence="4">DUF6458 family protein</fullName>
    </submittedName>
</protein>
<comment type="caution">
    <text evidence="4">The sequence shown here is derived from an EMBL/GenBank/DDBJ whole genome shotgun (WGS) entry which is preliminary data.</text>
</comment>
<name>A0ABW1GCX6_9ACTN</name>
<dbReference type="EMBL" id="JBHSQJ010000248">
    <property type="protein sequence ID" value="MFC5911772.1"/>
    <property type="molecule type" value="Genomic_DNA"/>
</dbReference>
<evidence type="ECO:0000259" key="3">
    <source>
        <dbReference type="Pfam" id="PF20059"/>
    </source>
</evidence>
<feature type="transmembrane region" description="Helical" evidence="2">
    <location>
        <begin position="29"/>
        <end position="51"/>
    </location>
</feature>
<accession>A0ABW1GCX6</accession>
<dbReference type="InterPro" id="IPR045597">
    <property type="entry name" value="DUF6458"/>
</dbReference>
<evidence type="ECO:0000313" key="5">
    <source>
        <dbReference type="Proteomes" id="UP001596174"/>
    </source>
</evidence>
<dbReference type="Pfam" id="PF20059">
    <property type="entry name" value="DUF6458"/>
    <property type="match status" value="1"/>
</dbReference>
<keyword evidence="5" id="KW-1185">Reference proteome</keyword>
<evidence type="ECO:0000313" key="4">
    <source>
        <dbReference type="EMBL" id="MFC5911772.1"/>
    </source>
</evidence>
<reference evidence="5" key="1">
    <citation type="journal article" date="2019" name="Int. J. Syst. Evol. Microbiol.">
        <title>The Global Catalogue of Microorganisms (GCM) 10K type strain sequencing project: providing services to taxonomists for standard genome sequencing and annotation.</title>
        <authorList>
            <consortium name="The Broad Institute Genomics Platform"/>
            <consortium name="The Broad Institute Genome Sequencing Center for Infectious Disease"/>
            <person name="Wu L."/>
            <person name="Ma J."/>
        </authorList>
    </citation>
    <scope>NUCLEOTIDE SEQUENCE [LARGE SCALE GENOMIC DNA]</scope>
    <source>
        <strain evidence="5">JCM 4816</strain>
    </source>
</reference>
<keyword evidence="2" id="KW-1133">Transmembrane helix</keyword>